<sequence length="291" mass="31683">MAASSPSLRIGVVGYGHLGQYLVERILKDGAALGFTLAFAWNRNSDKLKGLVPDEHILCDLSSFAERRCDVIVEVCHPQIVKDFGVLFLSQSHFMVGSPSALSDPELNQNLRQAAHKYNKTLYIPSGALWGGQDIQRLNDSGALKALFIRMSKHPSCFRLTGDILSDWMEGEGRRVLFRGSVAELCPLAPNNVNTMAAAAVAAGTLGFTGVQGEIVSDTALVDYHVVEVDVTGPDGFSVHTVRRNPARLGAVTGSATYNSFWNSLLGELCMVSKHFFKDPEIESVKHVFMT</sequence>
<dbReference type="SUPFAM" id="SSF55347">
    <property type="entry name" value="Glyceraldehyde-3-phosphate dehydrogenase-like, C-terminal domain"/>
    <property type="match status" value="1"/>
</dbReference>
<dbReference type="PIRSF" id="PIRSF005227">
    <property type="entry name" value="Asp_dh_NAD_syn"/>
    <property type="match status" value="1"/>
</dbReference>
<dbReference type="InterPro" id="IPR005106">
    <property type="entry name" value="Asp/hSer_DH_NAD-bd"/>
</dbReference>
<dbReference type="Gene3D" id="3.30.360.10">
    <property type="entry name" value="Dihydrodipicolinate Reductase, domain 2"/>
    <property type="match status" value="1"/>
</dbReference>
<organism evidence="5 6">
    <name type="scientific">Monopterus albus</name>
    <name type="common">Swamp eel</name>
    <dbReference type="NCBI Taxonomy" id="43700"/>
    <lineage>
        <taxon>Eukaryota</taxon>
        <taxon>Metazoa</taxon>
        <taxon>Chordata</taxon>
        <taxon>Craniata</taxon>
        <taxon>Vertebrata</taxon>
        <taxon>Euteleostomi</taxon>
        <taxon>Actinopterygii</taxon>
        <taxon>Neopterygii</taxon>
        <taxon>Teleostei</taxon>
        <taxon>Neoteleostei</taxon>
        <taxon>Acanthomorphata</taxon>
        <taxon>Anabantaria</taxon>
        <taxon>Synbranchiformes</taxon>
        <taxon>Synbranchidae</taxon>
        <taxon>Monopterus</taxon>
    </lineage>
</organism>
<evidence type="ECO:0000259" key="3">
    <source>
        <dbReference type="Pfam" id="PF01958"/>
    </source>
</evidence>
<evidence type="ECO:0000256" key="1">
    <source>
        <dbReference type="ARBA" id="ARBA00008331"/>
    </source>
</evidence>
<dbReference type="GO" id="GO:0009435">
    <property type="term" value="P:NAD+ biosynthetic process"/>
    <property type="evidence" value="ECO:0007669"/>
    <property type="project" value="InterPro"/>
</dbReference>
<dbReference type="Pfam" id="PF01958">
    <property type="entry name" value="Asp_DH_C"/>
    <property type="match status" value="1"/>
</dbReference>
<dbReference type="InterPro" id="IPR011182">
    <property type="entry name" value="L-Asp_DH"/>
</dbReference>
<dbReference type="InterPro" id="IPR002811">
    <property type="entry name" value="Asp_DH"/>
</dbReference>
<dbReference type="GO" id="GO:0033735">
    <property type="term" value="F:aspartate dehydrogenase [NAD(P)+] activity"/>
    <property type="evidence" value="ECO:0007669"/>
    <property type="project" value="InterPro"/>
</dbReference>
<dbReference type="Ensembl" id="ENSMALT00000029928.1">
    <property type="protein sequence ID" value="ENSMALP00000029400.1"/>
    <property type="gene ID" value="ENSMALG00000020333.1"/>
</dbReference>
<dbReference type="Proteomes" id="UP000261600">
    <property type="component" value="Unplaced"/>
</dbReference>
<dbReference type="GO" id="GO:0050661">
    <property type="term" value="F:NADP binding"/>
    <property type="evidence" value="ECO:0007669"/>
    <property type="project" value="InterPro"/>
</dbReference>
<accession>A0A3Q3K8G9</accession>
<evidence type="ECO:0000313" key="6">
    <source>
        <dbReference type="Proteomes" id="UP000261600"/>
    </source>
</evidence>
<name>A0A3Q3K8G9_MONAL</name>
<feature type="domain" description="Aspartate/homoserine dehydrogenase NAD-binding" evidence="4">
    <location>
        <begin position="14"/>
        <end position="125"/>
    </location>
</feature>
<dbReference type="Pfam" id="PF03447">
    <property type="entry name" value="NAD_binding_3"/>
    <property type="match status" value="1"/>
</dbReference>
<dbReference type="SUPFAM" id="SSF51735">
    <property type="entry name" value="NAD(P)-binding Rossmann-fold domains"/>
    <property type="match status" value="1"/>
</dbReference>
<dbReference type="STRING" id="43700.ENSMALP00000029400"/>
<feature type="domain" description="Aspartate dehydrogenase" evidence="3">
    <location>
        <begin position="173"/>
        <end position="257"/>
    </location>
</feature>
<proteinExistence type="inferred from homology"/>
<dbReference type="PANTHER" id="PTHR31873">
    <property type="entry name" value="L-ASPARTATE DEHYDROGENASE-RELATED"/>
    <property type="match status" value="1"/>
</dbReference>
<reference evidence="5" key="2">
    <citation type="submission" date="2025-09" db="UniProtKB">
        <authorList>
            <consortium name="Ensembl"/>
        </authorList>
    </citation>
    <scope>IDENTIFICATION</scope>
</reference>
<dbReference type="InterPro" id="IPR036291">
    <property type="entry name" value="NAD(P)-bd_dom_sf"/>
</dbReference>
<evidence type="ECO:0000313" key="5">
    <source>
        <dbReference type="Ensembl" id="ENSMALP00000029400.1"/>
    </source>
</evidence>
<dbReference type="PANTHER" id="PTHR31873:SF6">
    <property type="entry name" value="ASPARTATE DEHYDROGENASE DOMAIN-CONTAINING PROTEIN"/>
    <property type="match status" value="1"/>
</dbReference>
<keyword evidence="6" id="KW-1185">Reference proteome</keyword>
<dbReference type="AlphaFoldDB" id="A0A3Q3K8G9"/>
<comment type="similarity">
    <text evidence="1">Belongs to the L-aspartate dehydrogenase family.</text>
</comment>
<protein>
    <recommendedName>
        <fullName evidence="2">Aspartate dehydrogenase domain-containing protein</fullName>
    </recommendedName>
</protein>
<evidence type="ECO:0000259" key="4">
    <source>
        <dbReference type="Pfam" id="PF03447"/>
    </source>
</evidence>
<dbReference type="Gene3D" id="3.40.50.720">
    <property type="entry name" value="NAD(P)-binding Rossmann-like Domain"/>
    <property type="match status" value="1"/>
</dbReference>
<evidence type="ECO:0000256" key="2">
    <source>
        <dbReference type="ARBA" id="ARBA00020169"/>
    </source>
</evidence>
<reference evidence="5" key="1">
    <citation type="submission" date="2025-08" db="UniProtKB">
        <authorList>
            <consortium name="Ensembl"/>
        </authorList>
    </citation>
    <scope>IDENTIFICATION</scope>
</reference>